<reference evidence="2 3" key="2">
    <citation type="journal article" date="2013" name="Plant Cell Physiol.">
        <title>Rice Annotation Project Database (RAP-DB): an integrative and interactive database for rice genomics.</title>
        <authorList>
            <person name="Sakai H."/>
            <person name="Lee S.S."/>
            <person name="Tanaka T."/>
            <person name="Numa H."/>
            <person name="Kim J."/>
            <person name="Kawahara Y."/>
            <person name="Wakimoto H."/>
            <person name="Yang C.C."/>
            <person name="Iwamoto M."/>
            <person name="Abe T."/>
            <person name="Yamada Y."/>
            <person name="Muto A."/>
            <person name="Inokuchi H."/>
            <person name="Ikemura T."/>
            <person name="Matsumoto T."/>
            <person name="Sasaki T."/>
            <person name="Itoh T."/>
        </authorList>
    </citation>
    <scope>NUCLEOTIDE SEQUENCE [LARGE SCALE GENOMIC DNA]</scope>
    <source>
        <strain evidence="3">cv. Nipponbare</strain>
    </source>
</reference>
<dbReference type="InParanoid" id="A0A0P0VUJ8"/>
<reference evidence="3" key="1">
    <citation type="journal article" date="2005" name="Nature">
        <title>The map-based sequence of the rice genome.</title>
        <authorList>
            <consortium name="International rice genome sequencing project (IRGSP)"/>
            <person name="Matsumoto T."/>
            <person name="Wu J."/>
            <person name="Kanamori H."/>
            <person name="Katayose Y."/>
            <person name="Fujisawa M."/>
            <person name="Namiki N."/>
            <person name="Mizuno H."/>
            <person name="Yamamoto K."/>
            <person name="Antonio B.A."/>
            <person name="Baba T."/>
            <person name="Sakata K."/>
            <person name="Nagamura Y."/>
            <person name="Aoki H."/>
            <person name="Arikawa K."/>
            <person name="Arita K."/>
            <person name="Bito T."/>
            <person name="Chiden Y."/>
            <person name="Fujitsuka N."/>
            <person name="Fukunaka R."/>
            <person name="Hamada M."/>
            <person name="Harada C."/>
            <person name="Hayashi A."/>
            <person name="Hijishita S."/>
            <person name="Honda M."/>
            <person name="Hosokawa S."/>
            <person name="Ichikawa Y."/>
            <person name="Idonuma A."/>
            <person name="Iijima M."/>
            <person name="Ikeda M."/>
            <person name="Ikeno M."/>
            <person name="Ito K."/>
            <person name="Ito S."/>
            <person name="Ito T."/>
            <person name="Ito Y."/>
            <person name="Ito Y."/>
            <person name="Iwabuchi A."/>
            <person name="Kamiya K."/>
            <person name="Karasawa W."/>
            <person name="Kurita K."/>
            <person name="Katagiri S."/>
            <person name="Kikuta A."/>
            <person name="Kobayashi H."/>
            <person name="Kobayashi N."/>
            <person name="Machita K."/>
            <person name="Maehara T."/>
            <person name="Masukawa M."/>
            <person name="Mizubayashi T."/>
            <person name="Mukai Y."/>
            <person name="Nagasaki H."/>
            <person name="Nagata Y."/>
            <person name="Naito S."/>
            <person name="Nakashima M."/>
            <person name="Nakama Y."/>
            <person name="Nakamichi Y."/>
            <person name="Nakamura M."/>
            <person name="Meguro A."/>
            <person name="Negishi M."/>
            <person name="Ohta I."/>
            <person name="Ohta T."/>
            <person name="Okamoto M."/>
            <person name="Ono N."/>
            <person name="Saji S."/>
            <person name="Sakaguchi M."/>
            <person name="Sakai K."/>
            <person name="Shibata M."/>
            <person name="Shimokawa T."/>
            <person name="Song J."/>
            <person name="Takazaki Y."/>
            <person name="Terasawa K."/>
            <person name="Tsugane M."/>
            <person name="Tsuji K."/>
            <person name="Ueda S."/>
            <person name="Waki K."/>
            <person name="Yamagata H."/>
            <person name="Yamamoto M."/>
            <person name="Yamamoto S."/>
            <person name="Yamane H."/>
            <person name="Yoshiki S."/>
            <person name="Yoshihara R."/>
            <person name="Yukawa K."/>
            <person name="Zhong H."/>
            <person name="Yano M."/>
            <person name="Yuan Q."/>
            <person name="Ouyang S."/>
            <person name="Liu J."/>
            <person name="Jones K.M."/>
            <person name="Gansberger K."/>
            <person name="Moffat K."/>
            <person name="Hill J."/>
            <person name="Bera J."/>
            <person name="Fadrosh D."/>
            <person name="Jin S."/>
            <person name="Johri S."/>
            <person name="Kim M."/>
            <person name="Overton L."/>
            <person name="Reardon M."/>
            <person name="Tsitrin T."/>
            <person name="Vuong H."/>
            <person name="Weaver B."/>
            <person name="Ciecko A."/>
            <person name="Tallon L."/>
            <person name="Jackson J."/>
            <person name="Pai G."/>
            <person name="Aken S.V."/>
            <person name="Utterback T."/>
            <person name="Reidmuller S."/>
            <person name="Feldblyum T."/>
            <person name="Hsiao J."/>
            <person name="Zismann V."/>
            <person name="Iobst S."/>
            <person name="de Vazeille A.R."/>
            <person name="Buell C.R."/>
            <person name="Ying K."/>
            <person name="Li Y."/>
            <person name="Lu T."/>
            <person name="Huang Y."/>
            <person name="Zhao Q."/>
            <person name="Feng Q."/>
            <person name="Zhang L."/>
            <person name="Zhu J."/>
            <person name="Weng Q."/>
            <person name="Mu J."/>
            <person name="Lu Y."/>
            <person name="Fan D."/>
            <person name="Liu Y."/>
            <person name="Guan J."/>
            <person name="Zhang Y."/>
            <person name="Yu S."/>
            <person name="Liu X."/>
            <person name="Zhang Y."/>
            <person name="Hong G."/>
            <person name="Han B."/>
            <person name="Choisne N."/>
            <person name="Demange N."/>
            <person name="Orjeda G."/>
            <person name="Samain S."/>
            <person name="Cattolico L."/>
            <person name="Pelletier E."/>
            <person name="Couloux A."/>
            <person name="Segurens B."/>
            <person name="Wincker P."/>
            <person name="D'Hont A."/>
            <person name="Scarpelli C."/>
            <person name="Weissenbach J."/>
            <person name="Salanoubat M."/>
            <person name="Quetier F."/>
            <person name="Yu Y."/>
            <person name="Kim H.R."/>
            <person name="Rambo T."/>
            <person name="Currie J."/>
            <person name="Collura K."/>
            <person name="Luo M."/>
            <person name="Yang T."/>
            <person name="Ammiraju J.S.S."/>
            <person name="Engler F."/>
            <person name="Soderlund C."/>
            <person name="Wing R.A."/>
            <person name="Palmer L.E."/>
            <person name="de la Bastide M."/>
            <person name="Spiegel L."/>
            <person name="Nascimento L."/>
            <person name="Zutavern T."/>
            <person name="O'Shaughnessy A."/>
            <person name="Dike S."/>
            <person name="Dedhia N."/>
            <person name="Preston R."/>
            <person name="Balija V."/>
            <person name="McCombie W.R."/>
            <person name="Chow T."/>
            <person name="Chen H."/>
            <person name="Chung M."/>
            <person name="Chen C."/>
            <person name="Shaw J."/>
            <person name="Wu H."/>
            <person name="Hsiao K."/>
            <person name="Chao Y."/>
            <person name="Chu M."/>
            <person name="Cheng C."/>
            <person name="Hour A."/>
            <person name="Lee P."/>
            <person name="Lin S."/>
            <person name="Lin Y."/>
            <person name="Liou J."/>
            <person name="Liu S."/>
            <person name="Hsing Y."/>
            <person name="Raghuvanshi S."/>
            <person name="Mohanty A."/>
            <person name="Bharti A.K."/>
            <person name="Gaur A."/>
            <person name="Gupta V."/>
            <person name="Kumar D."/>
            <person name="Ravi V."/>
            <person name="Vij S."/>
            <person name="Kapur A."/>
            <person name="Khurana P."/>
            <person name="Khurana P."/>
            <person name="Khurana J.P."/>
            <person name="Tyagi A.K."/>
            <person name="Gaikwad K."/>
            <person name="Singh A."/>
            <person name="Dalal V."/>
            <person name="Srivastava S."/>
            <person name="Dixit A."/>
            <person name="Pal A.K."/>
            <person name="Ghazi I.A."/>
            <person name="Yadav M."/>
            <person name="Pandit A."/>
            <person name="Bhargava A."/>
            <person name="Sureshbabu K."/>
            <person name="Batra K."/>
            <person name="Sharma T.R."/>
            <person name="Mohapatra T."/>
            <person name="Singh N.K."/>
            <person name="Messing J."/>
            <person name="Nelson A.B."/>
            <person name="Fuks G."/>
            <person name="Kavchok S."/>
            <person name="Keizer G."/>
            <person name="Linton E."/>
            <person name="Llaca V."/>
            <person name="Song R."/>
            <person name="Tanyolac B."/>
            <person name="Young S."/>
            <person name="Ho-Il K."/>
            <person name="Hahn J.H."/>
            <person name="Sangsakoo G."/>
            <person name="Vanavichit A."/>
            <person name="de Mattos Luiz.A.T."/>
            <person name="Zimmer P.D."/>
            <person name="Malone G."/>
            <person name="Dellagostin O."/>
            <person name="de Oliveira A.C."/>
            <person name="Bevan M."/>
            <person name="Bancroft I."/>
            <person name="Minx P."/>
            <person name="Cordum H."/>
            <person name="Wilson R."/>
            <person name="Cheng Z."/>
            <person name="Jin W."/>
            <person name="Jiang J."/>
            <person name="Leong S.A."/>
            <person name="Iwama H."/>
            <person name="Gojobori T."/>
            <person name="Itoh T."/>
            <person name="Niimura Y."/>
            <person name="Fujii Y."/>
            <person name="Habara T."/>
            <person name="Sakai H."/>
            <person name="Sato Y."/>
            <person name="Wilson G."/>
            <person name="Kumar K."/>
            <person name="McCouch S."/>
            <person name="Juretic N."/>
            <person name="Hoen D."/>
            <person name="Wright S."/>
            <person name="Bruskiewich R."/>
            <person name="Bureau T."/>
            <person name="Miyao A."/>
            <person name="Hirochika H."/>
            <person name="Nishikawa T."/>
            <person name="Kadowaki K."/>
            <person name="Sugiura M."/>
            <person name="Burr B."/>
            <person name="Sasaki T."/>
        </authorList>
    </citation>
    <scope>NUCLEOTIDE SEQUENCE [LARGE SCALE GENOMIC DNA]</scope>
    <source>
        <strain evidence="3">cv. Nipponbare</strain>
    </source>
</reference>
<dbReference type="AlphaFoldDB" id="A0A0P0VUJ8"/>
<proteinExistence type="predicted"/>
<evidence type="ECO:0000256" key="1">
    <source>
        <dbReference type="SAM" id="MobiDB-lite"/>
    </source>
</evidence>
<protein>
    <submittedName>
        <fullName evidence="2">Os03g0199701 protein</fullName>
    </submittedName>
</protein>
<feature type="region of interest" description="Disordered" evidence="1">
    <location>
        <begin position="51"/>
        <end position="72"/>
    </location>
</feature>
<evidence type="ECO:0000313" key="3">
    <source>
        <dbReference type="Proteomes" id="UP000059680"/>
    </source>
</evidence>
<gene>
    <name evidence="2" type="ordered locus">Os03g0199701</name>
    <name evidence="2" type="ORF">OSNPB_030199701</name>
</gene>
<dbReference type="Proteomes" id="UP000059680">
    <property type="component" value="Chromosome 3"/>
</dbReference>
<organism evidence="2 3">
    <name type="scientific">Oryza sativa subsp. japonica</name>
    <name type="common">Rice</name>
    <dbReference type="NCBI Taxonomy" id="39947"/>
    <lineage>
        <taxon>Eukaryota</taxon>
        <taxon>Viridiplantae</taxon>
        <taxon>Streptophyta</taxon>
        <taxon>Embryophyta</taxon>
        <taxon>Tracheophyta</taxon>
        <taxon>Spermatophyta</taxon>
        <taxon>Magnoliopsida</taxon>
        <taxon>Liliopsida</taxon>
        <taxon>Poales</taxon>
        <taxon>Poaceae</taxon>
        <taxon>BOP clade</taxon>
        <taxon>Oryzoideae</taxon>
        <taxon>Oryzeae</taxon>
        <taxon>Oryzinae</taxon>
        <taxon>Oryza</taxon>
        <taxon>Oryza sativa</taxon>
    </lineage>
</organism>
<dbReference type="PaxDb" id="39947-A0A0P0VUJ8"/>
<dbReference type="FunCoup" id="A0A0P0VUJ8">
    <property type="interactions" value="3"/>
</dbReference>
<evidence type="ECO:0000313" key="2">
    <source>
        <dbReference type="EMBL" id="BAS82804.1"/>
    </source>
</evidence>
<feature type="region of interest" description="Disordered" evidence="1">
    <location>
        <begin position="96"/>
        <end position="140"/>
    </location>
</feature>
<keyword evidence="3" id="KW-1185">Reference proteome</keyword>
<reference evidence="2 3" key="3">
    <citation type="journal article" date="2013" name="Rice">
        <title>Improvement of the Oryza sativa Nipponbare reference genome using next generation sequence and optical map data.</title>
        <authorList>
            <person name="Kawahara Y."/>
            <person name="de la Bastide M."/>
            <person name="Hamilton J.P."/>
            <person name="Kanamori H."/>
            <person name="McCombie W.R."/>
            <person name="Ouyang S."/>
            <person name="Schwartz D.C."/>
            <person name="Tanaka T."/>
            <person name="Wu J."/>
            <person name="Zhou S."/>
            <person name="Childs K.L."/>
            <person name="Davidson R.M."/>
            <person name="Lin H."/>
            <person name="Quesada-Ocampo L."/>
            <person name="Vaillancourt B."/>
            <person name="Sakai H."/>
            <person name="Lee S.S."/>
            <person name="Kim J."/>
            <person name="Numa H."/>
            <person name="Itoh T."/>
            <person name="Buell C.R."/>
            <person name="Matsumoto T."/>
        </authorList>
    </citation>
    <scope>NUCLEOTIDE SEQUENCE [LARGE SCALE GENOMIC DNA]</scope>
    <source>
        <strain evidence="3">cv. Nipponbare</strain>
    </source>
</reference>
<accession>A0A0P0VUJ8</accession>
<name>A0A0P0VUJ8_ORYSJ</name>
<sequence length="140" mass="15028">MILHHVRQVADRSTLHGACTHARTHPRVPRWPATSCNDTGGRTRVAEARRTIPARTNPRAPLAPAARDGLASGVRTPTSLPWLAAAASPACAVPYVPGLEREKPEEEETDEAARPGRHGRGSRVFGLLLPEHNGIASETT</sequence>
<dbReference type="EMBL" id="AP014959">
    <property type="protein sequence ID" value="BAS82804.1"/>
    <property type="molecule type" value="Genomic_DNA"/>
</dbReference>